<dbReference type="Proteomes" id="UP001316184">
    <property type="component" value="Chromosome"/>
</dbReference>
<dbReference type="RefSeq" id="WP_232403565.1">
    <property type="nucleotide sequence ID" value="NZ_CP102173.1"/>
</dbReference>
<evidence type="ECO:0000313" key="2">
    <source>
        <dbReference type="EMBL" id="UUP13484.1"/>
    </source>
</evidence>
<accession>A0ABY5M959</accession>
<proteinExistence type="predicted"/>
<feature type="domain" description="Glyoxalase-like" evidence="1">
    <location>
        <begin position="10"/>
        <end position="176"/>
    </location>
</feature>
<name>A0ABY5M959_9ACTN</name>
<dbReference type="InterPro" id="IPR029068">
    <property type="entry name" value="Glyas_Bleomycin-R_OHBP_Dase"/>
</dbReference>
<dbReference type="SUPFAM" id="SSF54593">
    <property type="entry name" value="Glyoxalase/Bleomycin resistance protein/Dihydroxybiphenyl dioxygenase"/>
    <property type="match status" value="1"/>
</dbReference>
<evidence type="ECO:0000313" key="3">
    <source>
        <dbReference type="Proteomes" id="UP001316184"/>
    </source>
</evidence>
<reference evidence="2 3" key="1">
    <citation type="submission" date="2022-08" db="EMBL/GenBank/DDBJ databases">
        <title>novel species in genus Aeromicrobium.</title>
        <authorList>
            <person name="Ye L."/>
        </authorList>
    </citation>
    <scope>NUCLEOTIDE SEQUENCE [LARGE SCALE GENOMIC DNA]</scope>
    <source>
        <strain evidence="3">zg-Y1379</strain>
    </source>
</reference>
<organism evidence="2 3">
    <name type="scientific">Aeromicrobium wangtongii</name>
    <dbReference type="NCBI Taxonomy" id="2969247"/>
    <lineage>
        <taxon>Bacteria</taxon>
        <taxon>Bacillati</taxon>
        <taxon>Actinomycetota</taxon>
        <taxon>Actinomycetes</taxon>
        <taxon>Propionibacteriales</taxon>
        <taxon>Nocardioidaceae</taxon>
        <taxon>Aeromicrobium</taxon>
    </lineage>
</organism>
<evidence type="ECO:0000259" key="1">
    <source>
        <dbReference type="Pfam" id="PF13468"/>
    </source>
</evidence>
<keyword evidence="3" id="KW-1185">Reference proteome</keyword>
<dbReference type="Pfam" id="PF13468">
    <property type="entry name" value="Glyoxalase_3"/>
    <property type="match status" value="1"/>
</dbReference>
<gene>
    <name evidence="2" type="ORF">NQV15_16785</name>
</gene>
<sequence>MSTLPRIRQVVLLVPDLEDALAQCRETFGFITGTRDPESMAELGFEHEVCSFADTFIELCAPLSPDSGPGRLVERKGPVGYMLVVQVDDQQAAIDRAAALGIEPLFAQDFEGNQISQWHPKSLGTLAEIDQVEPADSWHFAPRIFAASCTDVARDIVGADLATPDPAAMAQTWSQVLDLPLDGPTTLPMGDTVLRFVPAQDVTGLVAVDVEATDPDRIGDSVRIGGVDFRFVAATVTA</sequence>
<dbReference type="EMBL" id="CP102173">
    <property type="protein sequence ID" value="UUP13484.1"/>
    <property type="molecule type" value="Genomic_DNA"/>
</dbReference>
<dbReference type="InterPro" id="IPR025870">
    <property type="entry name" value="Glyoxalase-like_dom"/>
</dbReference>
<dbReference type="Gene3D" id="3.10.180.10">
    <property type="entry name" value="2,3-Dihydroxybiphenyl 1,2-Dioxygenase, domain 1"/>
    <property type="match status" value="1"/>
</dbReference>
<protein>
    <submittedName>
        <fullName evidence="2">VOC family protein</fullName>
    </submittedName>
</protein>